<dbReference type="AlphaFoldDB" id="A0A9D1W4Q8"/>
<evidence type="ECO:0000313" key="3">
    <source>
        <dbReference type="EMBL" id="HIX52456.1"/>
    </source>
</evidence>
<keyword evidence="1" id="KW-0560">Oxidoreductase</keyword>
<dbReference type="InterPro" id="IPR050791">
    <property type="entry name" value="Aldo-Keto_reductase"/>
</dbReference>
<dbReference type="GO" id="GO:0016491">
    <property type="term" value="F:oxidoreductase activity"/>
    <property type="evidence" value="ECO:0007669"/>
    <property type="project" value="UniProtKB-KW"/>
</dbReference>
<organism evidence="3 4">
    <name type="scientific">Candidatus Lachnoclostridium stercoripullorum</name>
    <dbReference type="NCBI Taxonomy" id="2838635"/>
    <lineage>
        <taxon>Bacteria</taxon>
        <taxon>Bacillati</taxon>
        <taxon>Bacillota</taxon>
        <taxon>Clostridia</taxon>
        <taxon>Lachnospirales</taxon>
        <taxon>Lachnospiraceae</taxon>
    </lineage>
</organism>
<dbReference type="Gene3D" id="3.20.20.100">
    <property type="entry name" value="NADP-dependent oxidoreductase domain"/>
    <property type="match status" value="1"/>
</dbReference>
<dbReference type="PANTHER" id="PTHR43625">
    <property type="entry name" value="AFLATOXIN B1 ALDEHYDE REDUCTASE"/>
    <property type="match status" value="1"/>
</dbReference>
<gene>
    <name evidence="3" type="ORF">IAA28_06600</name>
</gene>
<accession>A0A9D1W4Q8</accession>
<dbReference type="PANTHER" id="PTHR43625:SF77">
    <property type="entry name" value="ALDO-KETO REDUCTASE"/>
    <property type="match status" value="1"/>
</dbReference>
<dbReference type="InterPro" id="IPR023210">
    <property type="entry name" value="NADP_OxRdtase_dom"/>
</dbReference>
<protein>
    <submittedName>
        <fullName evidence="3">Aldo/keto reductase</fullName>
    </submittedName>
</protein>
<feature type="domain" description="NADP-dependent oxidoreductase" evidence="2">
    <location>
        <begin position="13"/>
        <end position="307"/>
    </location>
</feature>
<evidence type="ECO:0000259" key="2">
    <source>
        <dbReference type="Pfam" id="PF00248"/>
    </source>
</evidence>
<name>A0A9D1W4Q8_9FIRM</name>
<dbReference type="InterPro" id="IPR036812">
    <property type="entry name" value="NAD(P)_OxRdtase_dom_sf"/>
</dbReference>
<reference evidence="3" key="2">
    <citation type="submission" date="2021-04" db="EMBL/GenBank/DDBJ databases">
        <authorList>
            <person name="Gilroy R."/>
        </authorList>
    </citation>
    <scope>NUCLEOTIDE SEQUENCE</scope>
    <source>
        <strain evidence="3">ChiGjej4B4-12881</strain>
    </source>
</reference>
<reference evidence="3" key="1">
    <citation type="journal article" date="2021" name="PeerJ">
        <title>Extensive microbial diversity within the chicken gut microbiome revealed by metagenomics and culture.</title>
        <authorList>
            <person name="Gilroy R."/>
            <person name="Ravi A."/>
            <person name="Getino M."/>
            <person name="Pursley I."/>
            <person name="Horton D.L."/>
            <person name="Alikhan N.F."/>
            <person name="Baker D."/>
            <person name="Gharbi K."/>
            <person name="Hall N."/>
            <person name="Watson M."/>
            <person name="Adriaenssens E.M."/>
            <person name="Foster-Nyarko E."/>
            <person name="Jarju S."/>
            <person name="Secka A."/>
            <person name="Antonio M."/>
            <person name="Oren A."/>
            <person name="Chaudhuri R.R."/>
            <person name="La Ragione R."/>
            <person name="Hildebrand F."/>
            <person name="Pallen M.J."/>
        </authorList>
    </citation>
    <scope>NUCLEOTIDE SEQUENCE</scope>
    <source>
        <strain evidence="3">ChiGjej4B4-12881</strain>
    </source>
</reference>
<dbReference type="EMBL" id="DXEU01000112">
    <property type="protein sequence ID" value="HIX52456.1"/>
    <property type="molecule type" value="Genomic_DNA"/>
</dbReference>
<evidence type="ECO:0000256" key="1">
    <source>
        <dbReference type="ARBA" id="ARBA00023002"/>
    </source>
</evidence>
<sequence length="334" mass="37358">MNKRCLGNLEVSEIGMGCMGFSHGYGKVPEEDYSIDAIRSAYDFGCTFFDTAETYGREQFYPGHNEELVGKALEPFRSHVVLATKFHLAPEEYTGPGTLCDVISRHLAASMKRLRTDYIDLYYLHRVNEQIPLEEIAQVMGRMIREGKIRGWGLSQVSASVLDRAHQVTPVSAVQNIYSMMERDCEREIFPYCLEHSIGVVPFSPIASGFLSGKVTAATAFEGDDVRKFVPQLSPENLAANQPILDLLARFSQAKHATSAQISLAWMLHKYPNAVPIPGSKNRERILENLGASQVSLTDLEFEELENALGACTVHGHRGIDESEQNSFSKHWRK</sequence>
<comment type="caution">
    <text evidence="3">The sequence shown here is derived from an EMBL/GenBank/DDBJ whole genome shotgun (WGS) entry which is preliminary data.</text>
</comment>
<dbReference type="GO" id="GO:0005737">
    <property type="term" value="C:cytoplasm"/>
    <property type="evidence" value="ECO:0007669"/>
    <property type="project" value="TreeGrafter"/>
</dbReference>
<dbReference type="Pfam" id="PF00248">
    <property type="entry name" value="Aldo_ket_red"/>
    <property type="match status" value="1"/>
</dbReference>
<evidence type="ECO:0000313" key="4">
    <source>
        <dbReference type="Proteomes" id="UP000886780"/>
    </source>
</evidence>
<dbReference type="Proteomes" id="UP000886780">
    <property type="component" value="Unassembled WGS sequence"/>
</dbReference>
<dbReference type="SUPFAM" id="SSF51430">
    <property type="entry name" value="NAD(P)-linked oxidoreductase"/>
    <property type="match status" value="1"/>
</dbReference>
<proteinExistence type="predicted"/>